<dbReference type="AlphaFoldDB" id="A0A9P7W6H5"/>
<accession>A0A9P7W6H5</accession>
<feature type="compositionally biased region" description="Basic and acidic residues" evidence="1">
    <location>
        <begin position="256"/>
        <end position="277"/>
    </location>
</feature>
<evidence type="ECO:0000256" key="1">
    <source>
        <dbReference type="SAM" id="MobiDB-lite"/>
    </source>
</evidence>
<feature type="region of interest" description="Disordered" evidence="1">
    <location>
        <begin position="418"/>
        <end position="443"/>
    </location>
</feature>
<comment type="caution">
    <text evidence="2">The sequence shown here is derived from an EMBL/GenBank/DDBJ whole genome shotgun (WGS) entry which is preliminary data.</text>
</comment>
<dbReference type="EMBL" id="MU250524">
    <property type="protein sequence ID" value="KAG7452141.1"/>
    <property type="molecule type" value="Genomic_DNA"/>
</dbReference>
<feature type="compositionally biased region" description="Basic and acidic residues" evidence="1">
    <location>
        <begin position="839"/>
        <end position="860"/>
    </location>
</feature>
<feature type="region of interest" description="Disordered" evidence="1">
    <location>
        <begin position="147"/>
        <end position="199"/>
    </location>
</feature>
<dbReference type="RefSeq" id="XP_043045641.1">
    <property type="nucleotide sequence ID" value="XM_043190854.1"/>
</dbReference>
<keyword evidence="3" id="KW-1185">Reference proteome</keyword>
<gene>
    <name evidence="2" type="ORF">BT62DRAFT_999901</name>
</gene>
<feature type="compositionally biased region" description="Polar residues" evidence="1">
    <location>
        <begin position="826"/>
        <end position="835"/>
    </location>
</feature>
<feature type="compositionally biased region" description="Low complexity" evidence="1">
    <location>
        <begin position="321"/>
        <end position="337"/>
    </location>
</feature>
<feature type="compositionally biased region" description="Polar residues" evidence="1">
    <location>
        <begin position="457"/>
        <end position="468"/>
    </location>
</feature>
<organism evidence="2 3">
    <name type="scientific">Guyanagaster necrorhizus</name>
    <dbReference type="NCBI Taxonomy" id="856835"/>
    <lineage>
        <taxon>Eukaryota</taxon>
        <taxon>Fungi</taxon>
        <taxon>Dikarya</taxon>
        <taxon>Basidiomycota</taxon>
        <taxon>Agaricomycotina</taxon>
        <taxon>Agaricomycetes</taxon>
        <taxon>Agaricomycetidae</taxon>
        <taxon>Agaricales</taxon>
        <taxon>Marasmiineae</taxon>
        <taxon>Physalacriaceae</taxon>
        <taxon>Guyanagaster</taxon>
    </lineage>
</organism>
<dbReference type="OrthoDB" id="354769at2759"/>
<reference evidence="2" key="1">
    <citation type="submission" date="2020-11" db="EMBL/GenBank/DDBJ databases">
        <title>Adaptations for nitrogen fixation in a non-lichenized fungal sporocarp promotes dispersal by wood-feeding termites.</title>
        <authorList>
            <consortium name="DOE Joint Genome Institute"/>
            <person name="Koch R.A."/>
            <person name="Yoon G."/>
            <person name="Arayal U."/>
            <person name="Lail K."/>
            <person name="Amirebrahimi M."/>
            <person name="Labutti K."/>
            <person name="Lipzen A."/>
            <person name="Riley R."/>
            <person name="Barry K."/>
            <person name="Henrissat B."/>
            <person name="Grigoriev I.V."/>
            <person name="Herr J.R."/>
            <person name="Aime M.C."/>
        </authorList>
    </citation>
    <scope>NUCLEOTIDE SEQUENCE</scope>
    <source>
        <strain evidence="2">MCA 3950</strain>
    </source>
</reference>
<feature type="region of interest" description="Disordered" evidence="1">
    <location>
        <begin position="35"/>
        <end position="73"/>
    </location>
</feature>
<proteinExistence type="predicted"/>
<evidence type="ECO:0000313" key="2">
    <source>
        <dbReference type="EMBL" id="KAG7452141.1"/>
    </source>
</evidence>
<feature type="region of interest" description="Disordered" evidence="1">
    <location>
        <begin position="224"/>
        <end position="345"/>
    </location>
</feature>
<dbReference type="Proteomes" id="UP000812287">
    <property type="component" value="Unassembled WGS sequence"/>
</dbReference>
<evidence type="ECO:0000313" key="3">
    <source>
        <dbReference type="Proteomes" id="UP000812287"/>
    </source>
</evidence>
<sequence length="1038" mass="115061">MSGALDIRTPLSKPEAIWRRHRPIMELTVPTARDEEGRIYQLSPPPRVRKTRQASTSRAVTPKGPPQSTADMNYQGQNDSVITILRPGGASPSKATSHGLLDKHTSRVLNLARGVDLLPEIREEHELLSPLLSETFKIDMERKRFHTSRLGGGPSRGKGNESASAGGDSKVLMAVGRSENSQQRPQHQSRSSQTSSDVFNPGKFFDSVFRFQVDGERLKDQRYAGSQRAVASQSRSFGEPTVTWRGRGSRGKKLVTGRDQKLKTTDKTVTEKADPENMGHNSKALELPVLDIRRQDAPRLPELDPDVVRPRPFLSHARRGSTSSSSSSNSTATESSSIRPTSTCEDARISISSTVYNGSSMMSHSNIYSPADDRIGSDRTSFIDFLPIPKARTMADEPSPSTERVPTVDAHDFLTVHGGEDGSRARSPKPPIPTTPKPHFGNRSVPSLALRRRPSPCTGSDNDLPPTTNYLKAEERAELIRKSRKLAQVFGQTPGAGVMPQQDSWVSFLDLPLDATHRGRHLRGTASVSNPLALPSDVRRGPGPLPVWPPPEGTQYLTASGRRHSTPLTPDEFSFLHDTGSDDRSSCYSRPEYIIEVGSQEGEPSTDLSVLHGDAGGDDPNGEDTTSFIDLSEEGLPDDGVSAIISNSPPRKDGRHRSPSPSTRYLFQFEHLSPEEQTEELRRRKREKLAKLHRFLGSRIPTNLVLGIEDPFLSLPPPPLTQMDSNDDATPKAWLRRRRSSSVAAFPHWSDDHDRVKEDLNDKEKAINVRRAQKMEKMFGVAPPQTLYHTRHGASPSASLAGLSAPQKSRSAVPGSTPMVSPPSSPKNMNQSPYKNKSRKDDRPGSPESQKHLLSKRNDQFDVNEGTSGQIKPRGRSGSLVYTHYQHSLNSLVDIIDRDDRESLAELHEYLNSNESPSPPLKEFMLARDRRPSIASIKSERRRSLPARTSISSLASEYSISAIASPKPEVTDFQLRRRRAAKLTNFFGVDYRDLIRDVLDSIENGLEHERKRGTINPEEAEDLLQKLREIKTKRDGIF</sequence>
<feature type="compositionally biased region" description="Low complexity" evidence="1">
    <location>
        <begin position="793"/>
        <end position="806"/>
    </location>
</feature>
<feature type="compositionally biased region" description="Basic and acidic residues" evidence="1">
    <location>
        <begin position="291"/>
        <end position="309"/>
    </location>
</feature>
<protein>
    <submittedName>
        <fullName evidence="2">Uncharacterized protein</fullName>
    </submittedName>
</protein>
<feature type="compositionally biased region" description="Low complexity" evidence="1">
    <location>
        <begin position="181"/>
        <end position="196"/>
    </location>
</feature>
<name>A0A9P7W6H5_9AGAR</name>
<dbReference type="GeneID" id="66113151"/>
<feature type="region of interest" description="Disordered" evidence="1">
    <location>
        <begin position="597"/>
        <end position="662"/>
    </location>
</feature>
<feature type="region of interest" description="Disordered" evidence="1">
    <location>
        <begin position="786"/>
        <end position="877"/>
    </location>
</feature>
<feature type="region of interest" description="Disordered" evidence="1">
    <location>
        <begin position="449"/>
        <end position="468"/>
    </location>
</feature>